<accession>A0ACB9N302</accession>
<comment type="caution">
    <text evidence="1">The sequence shown here is derived from an EMBL/GenBank/DDBJ whole genome shotgun (WGS) entry which is preliminary data.</text>
</comment>
<proteinExistence type="predicted"/>
<sequence length="135" mass="14777">MTCSRYYGSNKFVDDIEDLCHSRVLSLRRNRALRILLQETISNSSSLQTFSSHAPSKPGLSSRHLRLPAITLELQLPLDASRCPLFPYPDSVNENSVAFLGSGPSHAPTHGVRAAVLLHHTAVANPRRLSSAFSA</sequence>
<gene>
    <name evidence="1" type="ORF">MLD38_029193</name>
</gene>
<dbReference type="Proteomes" id="UP001057402">
    <property type="component" value="Chromosome 8"/>
</dbReference>
<name>A0ACB9N302_9MYRT</name>
<evidence type="ECO:0000313" key="1">
    <source>
        <dbReference type="EMBL" id="KAI4330957.1"/>
    </source>
</evidence>
<dbReference type="EMBL" id="CM042887">
    <property type="protein sequence ID" value="KAI4330957.1"/>
    <property type="molecule type" value="Genomic_DNA"/>
</dbReference>
<evidence type="ECO:0000313" key="2">
    <source>
        <dbReference type="Proteomes" id="UP001057402"/>
    </source>
</evidence>
<keyword evidence="2" id="KW-1185">Reference proteome</keyword>
<organism evidence="1 2">
    <name type="scientific">Melastoma candidum</name>
    <dbReference type="NCBI Taxonomy" id="119954"/>
    <lineage>
        <taxon>Eukaryota</taxon>
        <taxon>Viridiplantae</taxon>
        <taxon>Streptophyta</taxon>
        <taxon>Embryophyta</taxon>
        <taxon>Tracheophyta</taxon>
        <taxon>Spermatophyta</taxon>
        <taxon>Magnoliopsida</taxon>
        <taxon>eudicotyledons</taxon>
        <taxon>Gunneridae</taxon>
        <taxon>Pentapetalae</taxon>
        <taxon>rosids</taxon>
        <taxon>malvids</taxon>
        <taxon>Myrtales</taxon>
        <taxon>Melastomataceae</taxon>
        <taxon>Melastomatoideae</taxon>
        <taxon>Melastomateae</taxon>
        <taxon>Melastoma</taxon>
    </lineage>
</organism>
<reference evidence="2" key="1">
    <citation type="journal article" date="2023" name="Front. Plant Sci.">
        <title>Chromosomal-level genome assembly of Melastoma candidum provides insights into trichome evolution.</title>
        <authorList>
            <person name="Zhong Y."/>
            <person name="Wu W."/>
            <person name="Sun C."/>
            <person name="Zou P."/>
            <person name="Liu Y."/>
            <person name="Dai S."/>
            <person name="Zhou R."/>
        </authorList>
    </citation>
    <scope>NUCLEOTIDE SEQUENCE [LARGE SCALE GENOMIC DNA]</scope>
</reference>
<protein>
    <submittedName>
        <fullName evidence="1">Uncharacterized protein</fullName>
    </submittedName>
</protein>